<feature type="coiled-coil region" evidence="2">
    <location>
        <begin position="29"/>
        <end position="70"/>
    </location>
</feature>
<accession>A0AA96GC08</accession>
<dbReference type="PANTHER" id="PTHR30329:SF21">
    <property type="entry name" value="LIPOPROTEIN YIAD-RELATED"/>
    <property type="match status" value="1"/>
</dbReference>
<dbReference type="GO" id="GO:0016020">
    <property type="term" value="C:membrane"/>
    <property type="evidence" value="ECO:0007669"/>
    <property type="project" value="UniProtKB-UniRule"/>
</dbReference>
<evidence type="ECO:0000259" key="3">
    <source>
        <dbReference type="PROSITE" id="PS51123"/>
    </source>
</evidence>
<reference evidence="4 5" key="1">
    <citation type="submission" date="2023-01" db="EMBL/GenBank/DDBJ databases">
        <title>Cultivation and genomic characterization of new, ubiquitous marine nitrite-oxidizing bacteria from the Nitrospirales.</title>
        <authorList>
            <person name="Mueller A.J."/>
            <person name="Daebeler A."/>
            <person name="Herbold C.W."/>
            <person name="Kirkegaard R.H."/>
            <person name="Daims H."/>
        </authorList>
    </citation>
    <scope>NUCLEOTIDE SEQUENCE [LARGE SCALE GENOMIC DNA]</scope>
    <source>
        <strain evidence="4 5">VA</strain>
    </source>
</reference>
<protein>
    <submittedName>
        <fullName evidence="4">OmpA family protein</fullName>
    </submittedName>
</protein>
<proteinExistence type="predicted"/>
<dbReference type="KEGG" id="nall:PP769_05775"/>
<dbReference type="InterPro" id="IPR036737">
    <property type="entry name" value="OmpA-like_sf"/>
</dbReference>
<dbReference type="RefSeq" id="WP_312645985.1">
    <property type="nucleotide sequence ID" value="NZ_CP116967.1"/>
</dbReference>
<keyword evidence="5" id="KW-1185">Reference proteome</keyword>
<dbReference type="PANTHER" id="PTHR30329">
    <property type="entry name" value="STATOR ELEMENT OF FLAGELLAR MOTOR COMPLEX"/>
    <property type="match status" value="1"/>
</dbReference>
<dbReference type="PROSITE" id="PS51257">
    <property type="entry name" value="PROKAR_LIPOPROTEIN"/>
    <property type="match status" value="1"/>
</dbReference>
<feature type="domain" description="OmpA-like" evidence="3">
    <location>
        <begin position="221"/>
        <end position="346"/>
    </location>
</feature>
<name>A0AA96GC08_9BACT</name>
<dbReference type="InterPro" id="IPR050330">
    <property type="entry name" value="Bact_OuterMem_StrucFunc"/>
</dbReference>
<evidence type="ECO:0000256" key="1">
    <source>
        <dbReference type="PROSITE-ProRule" id="PRU00473"/>
    </source>
</evidence>
<evidence type="ECO:0000313" key="5">
    <source>
        <dbReference type="Proteomes" id="UP001302719"/>
    </source>
</evidence>
<dbReference type="Proteomes" id="UP001302719">
    <property type="component" value="Chromosome"/>
</dbReference>
<keyword evidence="2" id="KW-0175">Coiled coil</keyword>
<dbReference type="CDD" id="cd07185">
    <property type="entry name" value="OmpA_C-like"/>
    <property type="match status" value="1"/>
</dbReference>
<evidence type="ECO:0000256" key="2">
    <source>
        <dbReference type="SAM" id="Coils"/>
    </source>
</evidence>
<feature type="coiled-coil region" evidence="2">
    <location>
        <begin position="134"/>
        <end position="192"/>
    </location>
</feature>
<dbReference type="PROSITE" id="PS51123">
    <property type="entry name" value="OMPA_2"/>
    <property type="match status" value="1"/>
</dbReference>
<dbReference type="EMBL" id="CP116967">
    <property type="protein sequence ID" value="WNM59274.1"/>
    <property type="molecule type" value="Genomic_DNA"/>
</dbReference>
<sequence length="359" mass="40396">MKLWNTLLVAVACAVVVGCVSQQSHERALQEFEKSQESTIAELERLQQAVEEKQAEVLQLQETKTALEHTVEVQDQIKEEQLAAVQQEVEAVYTQIRKLVNSEGAGSLTDPLFGGEPVDFHDLAAALTKVRSGLDRQISQMSHLREQNGQLEKELSALEARLKEVERLKHELELVRKAREAQEAQLEKVKYEVLTVGEEIDRITKALEDKFGNSLVVTQHHDRLVLTMLGQVLFESGEADLTPLGLRIMKQVGQVLATVPGKNIQVEGHTDNHRIYGQLQKQYPTNWELSTARATTVLRYLIEQTGMDPKQFSATGYADMRPVMTNETEEGRAQNRRVEIVLYPERVIQGNETVATLAP</sequence>
<gene>
    <name evidence="4" type="ORF">PP769_05775</name>
</gene>
<keyword evidence="1" id="KW-0472">Membrane</keyword>
<evidence type="ECO:0000313" key="4">
    <source>
        <dbReference type="EMBL" id="WNM59274.1"/>
    </source>
</evidence>
<dbReference type="Pfam" id="PF00691">
    <property type="entry name" value="OmpA"/>
    <property type="match status" value="1"/>
</dbReference>
<organism evidence="4 5">
    <name type="scientific">Candidatus Nitrospira allomarina</name>
    <dbReference type="NCBI Taxonomy" id="3020900"/>
    <lineage>
        <taxon>Bacteria</taxon>
        <taxon>Pseudomonadati</taxon>
        <taxon>Nitrospirota</taxon>
        <taxon>Nitrospiria</taxon>
        <taxon>Nitrospirales</taxon>
        <taxon>Nitrospiraceae</taxon>
        <taxon>Nitrospira</taxon>
    </lineage>
</organism>
<dbReference type="Gene3D" id="3.30.1330.60">
    <property type="entry name" value="OmpA-like domain"/>
    <property type="match status" value="1"/>
</dbReference>
<dbReference type="InterPro" id="IPR006665">
    <property type="entry name" value="OmpA-like"/>
</dbReference>
<dbReference type="AlphaFoldDB" id="A0AA96GC08"/>
<dbReference type="SUPFAM" id="SSF103088">
    <property type="entry name" value="OmpA-like"/>
    <property type="match status" value="1"/>
</dbReference>